<evidence type="ECO:0000313" key="12">
    <source>
        <dbReference type="EMBL" id="ROP84339.1"/>
    </source>
</evidence>
<keyword evidence="7 11" id="KW-0862">Zinc</keyword>
<dbReference type="NCBIfam" id="NF045678">
    <property type="entry name" value="TransRegIrrA"/>
    <property type="match status" value="1"/>
</dbReference>
<dbReference type="PANTHER" id="PTHR33202">
    <property type="entry name" value="ZINC UPTAKE REGULATION PROTEIN"/>
    <property type="match status" value="1"/>
</dbReference>
<keyword evidence="8 11" id="KW-0805">Transcription regulation</keyword>
<dbReference type="OrthoDB" id="9800477at2"/>
<name>A0A3N1KZX8_9PROT</name>
<gene>
    <name evidence="11" type="primary">fur</name>
    <name evidence="12" type="ORF">EDC65_3689</name>
</gene>
<dbReference type="InterPro" id="IPR036388">
    <property type="entry name" value="WH-like_DNA-bd_sf"/>
</dbReference>
<dbReference type="GO" id="GO:0000976">
    <property type="term" value="F:transcription cis-regulatory region binding"/>
    <property type="evidence" value="ECO:0007669"/>
    <property type="project" value="TreeGrafter"/>
</dbReference>
<accession>A0A3N1KZX8</accession>
<dbReference type="Gene3D" id="1.10.10.10">
    <property type="entry name" value="Winged helix-like DNA-binding domain superfamily/Winged helix DNA-binding domain"/>
    <property type="match status" value="1"/>
</dbReference>
<evidence type="ECO:0000256" key="2">
    <source>
        <dbReference type="ARBA" id="ARBA00007957"/>
    </source>
</evidence>
<keyword evidence="6 11" id="KW-0479">Metal-binding</keyword>
<comment type="similarity">
    <text evidence="2 11">Belongs to the Fur family.</text>
</comment>
<evidence type="ECO:0000256" key="7">
    <source>
        <dbReference type="ARBA" id="ARBA00022833"/>
    </source>
</evidence>
<evidence type="ECO:0000256" key="6">
    <source>
        <dbReference type="ARBA" id="ARBA00022723"/>
    </source>
</evidence>
<evidence type="ECO:0000256" key="11">
    <source>
        <dbReference type="RuleBase" id="RU364037"/>
    </source>
</evidence>
<sequence length="143" mass="15919">MSQVTHNRPFAAALERLRASELRPTRQRLALARLLFEGEDRHVTAEQVHAEAAHGGIRVSLATVYNTLHQFTRAGMMREVVVEAGRSYFDTNVSDHHHLFFEENGRLVDVPAAQIAIAGLPDLPEGVEVSRIDVILRASTKSK</sequence>
<keyword evidence="10 11" id="KW-0804">Transcription</keyword>
<evidence type="ECO:0000256" key="9">
    <source>
        <dbReference type="ARBA" id="ARBA00023125"/>
    </source>
</evidence>
<dbReference type="AlphaFoldDB" id="A0A3N1KZX8"/>
<dbReference type="Proteomes" id="UP000278222">
    <property type="component" value="Unassembled WGS sequence"/>
</dbReference>
<evidence type="ECO:0000256" key="1">
    <source>
        <dbReference type="ARBA" id="ARBA00004496"/>
    </source>
</evidence>
<dbReference type="Pfam" id="PF01475">
    <property type="entry name" value="FUR"/>
    <property type="match status" value="1"/>
</dbReference>
<dbReference type="FunFam" id="1.10.10.10:FF:000007">
    <property type="entry name" value="Ferric uptake regulation protein"/>
    <property type="match status" value="1"/>
</dbReference>
<evidence type="ECO:0000256" key="4">
    <source>
        <dbReference type="ARBA" id="ARBA00022490"/>
    </source>
</evidence>
<dbReference type="SUPFAM" id="SSF46785">
    <property type="entry name" value="Winged helix' DNA-binding domain"/>
    <property type="match status" value="1"/>
</dbReference>
<proteinExistence type="inferred from homology"/>
<dbReference type="RefSeq" id="WP_123692195.1">
    <property type="nucleotide sequence ID" value="NZ_AP019700.1"/>
</dbReference>
<comment type="caution">
    <text evidence="12">The sequence shown here is derived from an EMBL/GenBank/DDBJ whole genome shotgun (WGS) entry which is preliminary data.</text>
</comment>
<keyword evidence="11" id="KW-0408">Iron</keyword>
<dbReference type="GO" id="GO:0005737">
    <property type="term" value="C:cytoplasm"/>
    <property type="evidence" value="ECO:0007669"/>
    <property type="project" value="UniProtKB-SubCell"/>
</dbReference>
<dbReference type="NCBIfam" id="NF045677">
    <property type="entry name" value="FeRespRegIrr"/>
    <property type="match status" value="1"/>
</dbReference>
<evidence type="ECO:0000256" key="10">
    <source>
        <dbReference type="ARBA" id="ARBA00023163"/>
    </source>
</evidence>
<dbReference type="InterPro" id="IPR036390">
    <property type="entry name" value="WH_DNA-bd_sf"/>
</dbReference>
<dbReference type="InterPro" id="IPR002481">
    <property type="entry name" value="FUR"/>
</dbReference>
<dbReference type="GO" id="GO:1900376">
    <property type="term" value="P:regulation of secondary metabolite biosynthetic process"/>
    <property type="evidence" value="ECO:0007669"/>
    <property type="project" value="TreeGrafter"/>
</dbReference>
<dbReference type="CDD" id="cd07153">
    <property type="entry name" value="Fur_like"/>
    <property type="match status" value="1"/>
</dbReference>
<comment type="subcellular location">
    <subcellularLocation>
        <location evidence="1 11">Cytoplasm</location>
    </subcellularLocation>
</comment>
<keyword evidence="5 11" id="KW-0678">Repressor</keyword>
<evidence type="ECO:0000313" key="13">
    <source>
        <dbReference type="Proteomes" id="UP000278222"/>
    </source>
</evidence>
<dbReference type="GO" id="GO:0045892">
    <property type="term" value="P:negative regulation of DNA-templated transcription"/>
    <property type="evidence" value="ECO:0007669"/>
    <property type="project" value="TreeGrafter"/>
</dbReference>
<reference evidence="12 13" key="1">
    <citation type="submission" date="2018-11" db="EMBL/GenBank/DDBJ databases">
        <title>Genomic Encyclopedia of Type Strains, Phase IV (KMG-IV): sequencing the most valuable type-strain genomes for metagenomic binning, comparative biology and taxonomic classification.</title>
        <authorList>
            <person name="Goeker M."/>
        </authorList>
    </citation>
    <scope>NUCLEOTIDE SEQUENCE [LARGE SCALE GENOMIC DNA]</scope>
    <source>
        <strain evidence="12 13">DSM 5900</strain>
    </source>
</reference>
<evidence type="ECO:0000256" key="3">
    <source>
        <dbReference type="ARBA" id="ARBA00020910"/>
    </source>
</evidence>
<protein>
    <recommendedName>
        <fullName evidence="3 11">Ferric uptake regulation protein</fullName>
    </recommendedName>
</protein>
<dbReference type="PANTHER" id="PTHR33202:SF7">
    <property type="entry name" value="FERRIC UPTAKE REGULATION PROTEIN"/>
    <property type="match status" value="1"/>
</dbReference>
<keyword evidence="9 11" id="KW-0238">DNA-binding</keyword>
<dbReference type="GO" id="GO:0008270">
    <property type="term" value="F:zinc ion binding"/>
    <property type="evidence" value="ECO:0007669"/>
    <property type="project" value="TreeGrafter"/>
</dbReference>
<dbReference type="EMBL" id="RJKX01000015">
    <property type="protein sequence ID" value="ROP84339.1"/>
    <property type="molecule type" value="Genomic_DNA"/>
</dbReference>
<keyword evidence="4 11" id="KW-0963">Cytoplasm</keyword>
<evidence type="ECO:0000256" key="5">
    <source>
        <dbReference type="ARBA" id="ARBA00022491"/>
    </source>
</evidence>
<comment type="subunit">
    <text evidence="11">Homodimer.</text>
</comment>
<evidence type="ECO:0000256" key="8">
    <source>
        <dbReference type="ARBA" id="ARBA00023015"/>
    </source>
</evidence>
<dbReference type="GO" id="GO:0003700">
    <property type="term" value="F:DNA-binding transcription factor activity"/>
    <property type="evidence" value="ECO:0007669"/>
    <property type="project" value="UniProtKB-UniRule"/>
</dbReference>
<organism evidence="12 13">
    <name type="scientific">Stella humosa</name>
    <dbReference type="NCBI Taxonomy" id="94"/>
    <lineage>
        <taxon>Bacteria</taxon>
        <taxon>Pseudomonadati</taxon>
        <taxon>Pseudomonadota</taxon>
        <taxon>Alphaproteobacteria</taxon>
        <taxon>Rhodospirillales</taxon>
        <taxon>Stellaceae</taxon>
        <taxon>Stella</taxon>
    </lineage>
</organism>
<keyword evidence="13" id="KW-1185">Reference proteome</keyword>